<feature type="region of interest" description="Disordered" evidence="1">
    <location>
        <begin position="482"/>
        <end position="513"/>
    </location>
</feature>
<evidence type="ECO:0000256" key="1">
    <source>
        <dbReference type="SAM" id="MobiDB-lite"/>
    </source>
</evidence>
<sequence length="673" mass="74166">MLALASDHAQAVWQNFLLIAYASTIAAIPMGDALLFSFTAKKPLAIGVARAVFVSSLGATLTMVITFAVWLTLESIYPQLHIDHFFYQIIESRIRDKSFYRILLIYILIESVLMCSTALVGGFLASITPFVGEQNQNKTKFTFSSLLMDLPLGLATISFVQALTWCMIRYLDRFRPVSAELLQDQQERMMMMMNNQSASTLKPNRRVTFNTTSETLIPPRCSDASRTSSTSPILEEQARDDSDQSITRMASSSSSTTLLPQDSSPNSQSSYKNKEHDSVIPPSHHNLPNNYPTEPPAPQPILNSPAVARTKVNRRPFGPHVKPGTYTMLNSNNSHLPQPTPAAMKGGNSNNRFTSGALGRYAWLRNQNGGRAENQALPPEGPRSCGLPYARPGVLGKPNKQVGASPYQRVSFKATMGGHQDDRSSIDSSEFLSMENASNEQSLESQNSRTPYTQRASSPMEVDITRGEKHDFHQAEFLGNDYTDSESASASGDEADEWAETQSQLAEEPRETGRKGRFFGWQELLKTPLRDRLRPVVVAIHCGGSAGNFTPSPVTYLAEPPAPSLQATTLTQAHSVAPDARSNHDFVVHLFRAVKDCCGTAPVEVPKSYECGATFRCGHRCEVEVTYTAWKCPNCNGMKMITDDFTLCGRPHPQMKCGECDVAVDSDDEVDPR</sequence>
<feature type="region of interest" description="Disordered" evidence="1">
    <location>
        <begin position="211"/>
        <end position="303"/>
    </location>
</feature>
<feature type="region of interest" description="Disordered" evidence="1">
    <location>
        <begin position="433"/>
        <end position="461"/>
    </location>
</feature>
<evidence type="ECO:0000256" key="2">
    <source>
        <dbReference type="SAM" id="Phobius"/>
    </source>
</evidence>
<feature type="transmembrane region" description="Helical" evidence="2">
    <location>
        <begin position="51"/>
        <end position="73"/>
    </location>
</feature>
<evidence type="ECO:0000313" key="3">
    <source>
        <dbReference type="EMBL" id="PLW52333.1"/>
    </source>
</evidence>
<comment type="caution">
    <text evidence="3">The sequence shown here is derived from an EMBL/GenBank/DDBJ whole genome shotgun (WGS) entry which is preliminary data.</text>
</comment>
<feature type="compositionally biased region" description="Low complexity" evidence="1">
    <location>
        <begin position="251"/>
        <end position="265"/>
    </location>
</feature>
<dbReference type="AlphaFoldDB" id="A0A2N5VQQ4"/>
<keyword evidence="2" id="KW-0812">Transmembrane</keyword>
<reference evidence="3 4" key="1">
    <citation type="submission" date="2017-11" db="EMBL/GenBank/DDBJ databases">
        <title>De novo assembly and phasing of dikaryotic genomes from two isolates of Puccinia coronata f. sp. avenae, the causal agent of oat crown rust.</title>
        <authorList>
            <person name="Miller M.E."/>
            <person name="Zhang Y."/>
            <person name="Omidvar V."/>
            <person name="Sperschneider J."/>
            <person name="Schwessinger B."/>
            <person name="Raley C."/>
            <person name="Palmer J.M."/>
            <person name="Garnica D."/>
            <person name="Upadhyaya N."/>
            <person name="Rathjen J."/>
            <person name="Taylor J.M."/>
            <person name="Park R.F."/>
            <person name="Dodds P.N."/>
            <person name="Hirsch C.D."/>
            <person name="Kianian S.F."/>
            <person name="Figueroa M."/>
        </authorList>
    </citation>
    <scope>NUCLEOTIDE SEQUENCE [LARGE SCALE GENOMIC DNA]</scope>
    <source>
        <strain evidence="3">12SD80</strain>
    </source>
</reference>
<feature type="transmembrane region" description="Helical" evidence="2">
    <location>
        <begin position="103"/>
        <end position="130"/>
    </location>
</feature>
<evidence type="ECO:0000313" key="4">
    <source>
        <dbReference type="Proteomes" id="UP000235392"/>
    </source>
</evidence>
<name>A0A2N5VQQ4_9BASI</name>
<dbReference type="Proteomes" id="UP000235392">
    <property type="component" value="Unassembled WGS sequence"/>
</dbReference>
<keyword evidence="2" id="KW-1133">Transmembrane helix</keyword>
<feature type="compositionally biased region" description="Polar residues" evidence="1">
    <location>
        <begin position="433"/>
        <end position="457"/>
    </location>
</feature>
<gene>
    <name evidence="3" type="ORF">PCASD_00116</name>
</gene>
<protein>
    <submittedName>
        <fullName evidence="3">Uncharacterized protein</fullName>
    </submittedName>
</protein>
<feature type="transmembrane region" description="Helical" evidence="2">
    <location>
        <begin position="150"/>
        <end position="168"/>
    </location>
</feature>
<keyword evidence="2" id="KW-0472">Membrane</keyword>
<feature type="transmembrane region" description="Helical" evidence="2">
    <location>
        <begin position="12"/>
        <end position="31"/>
    </location>
</feature>
<organism evidence="3 4">
    <name type="scientific">Puccinia coronata f. sp. avenae</name>
    <dbReference type="NCBI Taxonomy" id="200324"/>
    <lineage>
        <taxon>Eukaryota</taxon>
        <taxon>Fungi</taxon>
        <taxon>Dikarya</taxon>
        <taxon>Basidiomycota</taxon>
        <taxon>Pucciniomycotina</taxon>
        <taxon>Pucciniomycetes</taxon>
        <taxon>Pucciniales</taxon>
        <taxon>Pucciniaceae</taxon>
        <taxon>Puccinia</taxon>
    </lineage>
</organism>
<dbReference type="EMBL" id="PGCI01000001">
    <property type="protein sequence ID" value="PLW52333.1"/>
    <property type="molecule type" value="Genomic_DNA"/>
</dbReference>
<proteinExistence type="predicted"/>
<accession>A0A2N5VQQ4</accession>